<sequence length="99" mass="11428">MQKSISWDPQCGNSMRHFVMPVDKNTGIFLMVFLVRTLVAIQRGSQYCLVTKHRNFSHGIPSENPCGNSKRQPVLLSNKTQGFFSWHPQREPLWKLNKA</sequence>
<protein>
    <submittedName>
        <fullName evidence="1">Uncharacterized protein</fullName>
    </submittedName>
</protein>
<organism evidence="1 2">
    <name type="scientific">Plakobranchus ocellatus</name>
    <dbReference type="NCBI Taxonomy" id="259542"/>
    <lineage>
        <taxon>Eukaryota</taxon>
        <taxon>Metazoa</taxon>
        <taxon>Spiralia</taxon>
        <taxon>Lophotrochozoa</taxon>
        <taxon>Mollusca</taxon>
        <taxon>Gastropoda</taxon>
        <taxon>Heterobranchia</taxon>
        <taxon>Euthyneura</taxon>
        <taxon>Panpulmonata</taxon>
        <taxon>Sacoglossa</taxon>
        <taxon>Placobranchoidea</taxon>
        <taxon>Plakobranchidae</taxon>
        <taxon>Plakobranchus</taxon>
    </lineage>
</organism>
<proteinExistence type="predicted"/>
<evidence type="ECO:0000313" key="1">
    <source>
        <dbReference type="EMBL" id="GFO46330.1"/>
    </source>
</evidence>
<dbReference type="EMBL" id="BLXT01008183">
    <property type="protein sequence ID" value="GFO46330.1"/>
    <property type="molecule type" value="Genomic_DNA"/>
</dbReference>
<name>A0AAV4DQB1_9GAST</name>
<comment type="caution">
    <text evidence="1">The sequence shown here is derived from an EMBL/GenBank/DDBJ whole genome shotgun (WGS) entry which is preliminary data.</text>
</comment>
<gene>
    <name evidence="1" type="ORF">PoB_007283500</name>
</gene>
<reference evidence="1 2" key="1">
    <citation type="journal article" date="2021" name="Elife">
        <title>Chloroplast acquisition without the gene transfer in kleptoplastic sea slugs, Plakobranchus ocellatus.</title>
        <authorList>
            <person name="Maeda T."/>
            <person name="Takahashi S."/>
            <person name="Yoshida T."/>
            <person name="Shimamura S."/>
            <person name="Takaki Y."/>
            <person name="Nagai Y."/>
            <person name="Toyoda A."/>
            <person name="Suzuki Y."/>
            <person name="Arimoto A."/>
            <person name="Ishii H."/>
            <person name="Satoh N."/>
            <person name="Nishiyama T."/>
            <person name="Hasebe M."/>
            <person name="Maruyama T."/>
            <person name="Minagawa J."/>
            <person name="Obokata J."/>
            <person name="Shigenobu S."/>
        </authorList>
    </citation>
    <scope>NUCLEOTIDE SEQUENCE [LARGE SCALE GENOMIC DNA]</scope>
</reference>
<dbReference type="Proteomes" id="UP000735302">
    <property type="component" value="Unassembled WGS sequence"/>
</dbReference>
<accession>A0AAV4DQB1</accession>
<keyword evidence="2" id="KW-1185">Reference proteome</keyword>
<dbReference type="AlphaFoldDB" id="A0AAV4DQB1"/>
<evidence type="ECO:0000313" key="2">
    <source>
        <dbReference type="Proteomes" id="UP000735302"/>
    </source>
</evidence>